<gene>
    <name evidence="4" type="ORF">PgNI_09971</name>
</gene>
<dbReference type="Proteomes" id="UP000515153">
    <property type="component" value="Unplaced"/>
</dbReference>
<dbReference type="KEGG" id="pgri:PgNI_09971"/>
<dbReference type="AlphaFoldDB" id="A0A6P8AST0"/>
<feature type="region of interest" description="Disordered" evidence="1">
    <location>
        <begin position="211"/>
        <end position="267"/>
    </location>
</feature>
<feature type="compositionally biased region" description="Polar residues" evidence="1">
    <location>
        <begin position="211"/>
        <end position="223"/>
    </location>
</feature>
<dbReference type="RefSeq" id="XP_030977961.1">
    <property type="nucleotide sequence ID" value="XM_031129952.1"/>
</dbReference>
<feature type="compositionally biased region" description="Low complexity" evidence="1">
    <location>
        <begin position="94"/>
        <end position="105"/>
    </location>
</feature>
<keyword evidence="2" id="KW-0472">Membrane</keyword>
<feature type="compositionally biased region" description="Low complexity" evidence="1">
    <location>
        <begin position="116"/>
        <end position="137"/>
    </location>
</feature>
<reference evidence="4" key="3">
    <citation type="submission" date="2025-08" db="UniProtKB">
        <authorList>
            <consortium name="RefSeq"/>
        </authorList>
    </citation>
    <scope>IDENTIFICATION</scope>
    <source>
        <strain evidence="4">NI907</strain>
    </source>
</reference>
<feature type="compositionally biased region" description="Basic and acidic residues" evidence="1">
    <location>
        <begin position="84"/>
        <end position="93"/>
    </location>
</feature>
<name>A0A6P8AST0_PYRGI</name>
<feature type="compositionally biased region" description="Low complexity" evidence="1">
    <location>
        <begin position="153"/>
        <end position="163"/>
    </location>
</feature>
<feature type="compositionally biased region" description="Polar residues" evidence="1">
    <location>
        <begin position="575"/>
        <end position="611"/>
    </location>
</feature>
<feature type="compositionally biased region" description="Low complexity" evidence="1">
    <location>
        <begin position="227"/>
        <end position="256"/>
    </location>
</feature>
<protein>
    <submittedName>
        <fullName evidence="4">Uncharacterized protein</fullName>
    </submittedName>
</protein>
<feature type="region of interest" description="Disordered" evidence="1">
    <location>
        <begin position="1"/>
        <end position="168"/>
    </location>
</feature>
<feature type="compositionally biased region" description="Basic and acidic residues" evidence="1">
    <location>
        <begin position="31"/>
        <end position="42"/>
    </location>
</feature>
<feature type="region of interest" description="Disordered" evidence="1">
    <location>
        <begin position="575"/>
        <end position="685"/>
    </location>
</feature>
<dbReference type="GeneID" id="41964860"/>
<reference evidence="4" key="2">
    <citation type="submission" date="2019-10" db="EMBL/GenBank/DDBJ databases">
        <authorList>
            <consortium name="NCBI Genome Project"/>
        </authorList>
    </citation>
    <scope>NUCLEOTIDE SEQUENCE</scope>
    <source>
        <strain evidence="4">NI907</strain>
    </source>
</reference>
<sequence>MAPSNHIRHTADLIRERVPTEADPSSIILSTREDDNSKDSDRSQGGGKSGKGDDSKGSGNDKDGSRSDKGNKSGGGQSCSGGKRSGDNDKNGDSSKNNRSRGSGRTAKDYSTRGKAPAASSGAPTTTATMMSSSCTPQPTPAIPTASPEPDRANAVNNAASASGEQALRPQQAAINTLFTVTTNSTPTPVILLSTVIPDLASNVPQSTALSSAPTLATGNPAMTDTAPSSEAANGSSNNSNSSTSGPGGEPAQQQQQGGGSQQDGVSTDATTQRVLISVGSIAAFAILLFVGWMIWRNAKSSKRRGEPNSSAKTSQSGYFGKVPAFYHKVAAKIPFLKDRQQLPWQEVNEKDSRIAPLNRSVATPATLVPTSVTPATSMTPVYSSMTYGNEKVYQPLPTLPRLQTRISFLPQPHMNMSPAMGISPAGIGMSPGASSQSPARSLMNTPQVSQLQYDLTGLQTRKPRVSTISLHQANNSLSSTNAAQFEGTFNSMGASAGSLRLPMRSPGHNRHEVPGEAYDQTRRQNNHASMLSSLSSGFGDGDIIVDDQPQPGLQQPLSQGLTAAQLSYMQTQALPTQQQSLRKPAHSRTSSQTSWMSRSNRDTVYTQASEDSPPRFRTISSWVHQQTSRVRRAERRANADGQTPSVPAHRWHDMPPEPQFNMMMDDGQAPRAPESVFGRRPSAT</sequence>
<organism evidence="3 4">
    <name type="scientific">Pyricularia grisea</name>
    <name type="common">Crabgrass-specific blast fungus</name>
    <name type="synonym">Magnaporthe grisea</name>
    <dbReference type="NCBI Taxonomy" id="148305"/>
    <lineage>
        <taxon>Eukaryota</taxon>
        <taxon>Fungi</taxon>
        <taxon>Dikarya</taxon>
        <taxon>Ascomycota</taxon>
        <taxon>Pezizomycotina</taxon>
        <taxon>Sordariomycetes</taxon>
        <taxon>Sordariomycetidae</taxon>
        <taxon>Magnaporthales</taxon>
        <taxon>Pyriculariaceae</taxon>
        <taxon>Pyricularia</taxon>
    </lineage>
</organism>
<accession>A0A6P8AST0</accession>
<feature type="compositionally biased region" description="Basic and acidic residues" evidence="1">
    <location>
        <begin position="9"/>
        <end position="20"/>
    </location>
</feature>
<keyword evidence="2" id="KW-0812">Transmembrane</keyword>
<evidence type="ECO:0000256" key="2">
    <source>
        <dbReference type="SAM" id="Phobius"/>
    </source>
</evidence>
<keyword evidence="3" id="KW-1185">Reference proteome</keyword>
<feature type="compositionally biased region" description="Polar residues" evidence="1">
    <location>
        <begin position="619"/>
        <end position="629"/>
    </location>
</feature>
<reference evidence="4" key="1">
    <citation type="journal article" date="2019" name="Mol. Biol. Evol.">
        <title>Blast fungal genomes show frequent chromosomal changes, gene gains and losses, and effector gene turnover.</title>
        <authorList>
            <person name="Gomez Luciano L.B."/>
            <person name="Jason Tsai I."/>
            <person name="Chuma I."/>
            <person name="Tosa Y."/>
            <person name="Chen Y.H."/>
            <person name="Li J.Y."/>
            <person name="Li M.Y."/>
            <person name="Jade Lu M.Y."/>
            <person name="Nakayashiki H."/>
            <person name="Li W.H."/>
        </authorList>
    </citation>
    <scope>NUCLEOTIDE SEQUENCE</scope>
    <source>
        <strain evidence="4">NI907</strain>
    </source>
</reference>
<keyword evidence="2" id="KW-1133">Transmembrane helix</keyword>
<evidence type="ECO:0000313" key="4">
    <source>
        <dbReference type="RefSeq" id="XP_030977961.1"/>
    </source>
</evidence>
<evidence type="ECO:0000256" key="1">
    <source>
        <dbReference type="SAM" id="MobiDB-lite"/>
    </source>
</evidence>
<feature type="transmembrane region" description="Helical" evidence="2">
    <location>
        <begin position="275"/>
        <end position="296"/>
    </location>
</feature>
<feature type="compositionally biased region" description="Basic and acidic residues" evidence="1">
    <location>
        <begin position="50"/>
        <end position="71"/>
    </location>
</feature>
<evidence type="ECO:0000313" key="3">
    <source>
        <dbReference type="Proteomes" id="UP000515153"/>
    </source>
</evidence>
<proteinExistence type="predicted"/>